<evidence type="ECO:0000313" key="3">
    <source>
        <dbReference type="Proteomes" id="UP000321907"/>
    </source>
</evidence>
<comment type="caution">
    <text evidence="2">The sequence shown here is derived from an EMBL/GenBank/DDBJ whole genome shotgun (WGS) entry which is preliminary data.</text>
</comment>
<sequence length="159" mass="17822">MQNAECSPSAFGLGTGSGIRFLKPFKNGNCLSVPEAPGSAPKISTNQQARKQPNQRRREFFHFRLQKLDSTISRWRSLDFFGSFFYQEKNERAKREEAQSSGTGRGVSLRSNLYAPIKQPEVANPCYSPEVKAAEELQPPAKPQPSKMKAVNLPNYRVS</sequence>
<dbReference type="RefSeq" id="WP_147929666.1">
    <property type="nucleotide sequence ID" value="NZ_VOXD01000005.1"/>
</dbReference>
<reference evidence="2 3" key="1">
    <citation type="submission" date="2019-08" db="EMBL/GenBank/DDBJ databases">
        <title>Lewinella sp. strain SSH13 Genome sequencing and assembly.</title>
        <authorList>
            <person name="Kim I."/>
        </authorList>
    </citation>
    <scope>NUCLEOTIDE SEQUENCE [LARGE SCALE GENOMIC DNA]</scope>
    <source>
        <strain evidence="2 3">SSH13</strain>
    </source>
</reference>
<keyword evidence="3" id="KW-1185">Reference proteome</keyword>
<dbReference type="Proteomes" id="UP000321907">
    <property type="component" value="Unassembled WGS sequence"/>
</dbReference>
<dbReference type="AlphaFoldDB" id="A0A5C7FZT9"/>
<evidence type="ECO:0000256" key="1">
    <source>
        <dbReference type="SAM" id="MobiDB-lite"/>
    </source>
</evidence>
<feature type="region of interest" description="Disordered" evidence="1">
    <location>
        <begin position="36"/>
        <end position="56"/>
    </location>
</feature>
<accession>A0A5C7FZT9</accession>
<name>A0A5C7FZT9_9BACT</name>
<proteinExistence type="predicted"/>
<feature type="region of interest" description="Disordered" evidence="1">
    <location>
        <begin position="135"/>
        <end position="159"/>
    </location>
</feature>
<feature type="compositionally biased region" description="Polar residues" evidence="1">
    <location>
        <begin position="42"/>
        <end position="52"/>
    </location>
</feature>
<evidence type="ECO:0000313" key="2">
    <source>
        <dbReference type="EMBL" id="TXF90838.1"/>
    </source>
</evidence>
<gene>
    <name evidence="2" type="ORF">FUA23_05205</name>
</gene>
<organism evidence="2 3">
    <name type="scientific">Neolewinella aurantiaca</name>
    <dbReference type="NCBI Taxonomy" id="2602767"/>
    <lineage>
        <taxon>Bacteria</taxon>
        <taxon>Pseudomonadati</taxon>
        <taxon>Bacteroidota</taxon>
        <taxon>Saprospiria</taxon>
        <taxon>Saprospirales</taxon>
        <taxon>Lewinellaceae</taxon>
        <taxon>Neolewinella</taxon>
    </lineage>
</organism>
<protein>
    <submittedName>
        <fullName evidence="2">Uncharacterized protein</fullName>
    </submittedName>
</protein>
<dbReference type="EMBL" id="VOXD01000005">
    <property type="protein sequence ID" value="TXF90838.1"/>
    <property type="molecule type" value="Genomic_DNA"/>
</dbReference>